<protein>
    <submittedName>
        <fullName evidence="2">Type II secretion system protein M</fullName>
    </submittedName>
</protein>
<proteinExistence type="predicted"/>
<dbReference type="Proteomes" id="UP000717981">
    <property type="component" value="Unassembled WGS sequence"/>
</dbReference>
<dbReference type="RefSeq" id="WP_162125175.1">
    <property type="nucleotide sequence ID" value="NZ_PDWK01000066.1"/>
</dbReference>
<keyword evidence="3" id="KW-1185">Reference proteome</keyword>
<dbReference type="GO" id="GO:0015627">
    <property type="term" value="C:type II protein secretion system complex"/>
    <property type="evidence" value="ECO:0007669"/>
    <property type="project" value="InterPro"/>
</dbReference>
<evidence type="ECO:0000256" key="1">
    <source>
        <dbReference type="SAM" id="Phobius"/>
    </source>
</evidence>
<comment type="caution">
    <text evidence="2">The sequence shown here is derived from an EMBL/GenBank/DDBJ whole genome shotgun (WGS) entry which is preliminary data.</text>
</comment>
<dbReference type="InterPro" id="IPR007690">
    <property type="entry name" value="T2SS_GspM"/>
</dbReference>
<name>A0A921NRX6_9GAMM</name>
<dbReference type="AlphaFoldDB" id="A0A921NRX6"/>
<sequence length="166" mass="17193">MSATGRGAFARLHPWGDARTPRERWMLGAMAAMLAAFAYWYGLHLPLRGAAEAARLRHDRAAAGLARGRSGAAGIAALEERMPARPGDAAARRAAVLAAAAKAGLAVSRERDGGGCGIEADAASPGQLFAFLDALRQDHGLAPATLSAAKSEGRLRVQAQFVTAAH</sequence>
<dbReference type="GO" id="GO:0015628">
    <property type="term" value="P:protein secretion by the type II secretion system"/>
    <property type="evidence" value="ECO:0007669"/>
    <property type="project" value="InterPro"/>
</dbReference>
<evidence type="ECO:0000313" key="2">
    <source>
        <dbReference type="EMBL" id="KAF1687107.1"/>
    </source>
</evidence>
<evidence type="ECO:0000313" key="3">
    <source>
        <dbReference type="Proteomes" id="UP000717981"/>
    </source>
</evidence>
<gene>
    <name evidence="2" type="ORF">CR938_11630</name>
</gene>
<feature type="transmembrane region" description="Helical" evidence="1">
    <location>
        <begin position="25"/>
        <end position="47"/>
    </location>
</feature>
<keyword evidence="1" id="KW-1133">Transmembrane helix</keyword>
<reference evidence="2" key="1">
    <citation type="submission" date="2017-10" db="EMBL/GenBank/DDBJ databases">
        <title>Whole genome sequencing of members of genus Pseudoxanthomonas.</title>
        <authorList>
            <person name="Kumar S."/>
            <person name="Bansal K."/>
            <person name="Kaur A."/>
            <person name="Patil P."/>
            <person name="Sharma S."/>
            <person name="Patil P.B."/>
        </authorList>
    </citation>
    <scope>NUCLEOTIDE SEQUENCE</scope>
    <source>
        <strain evidence="2">DSM 22914</strain>
    </source>
</reference>
<dbReference type="OrthoDB" id="6006969at2"/>
<keyword evidence="1" id="KW-0812">Transmembrane</keyword>
<dbReference type="Pfam" id="PF04612">
    <property type="entry name" value="T2SSM"/>
    <property type="match status" value="1"/>
</dbReference>
<organism evidence="2 3">
    <name type="scientific">Pseudoxanthomonas taiwanensis</name>
    <dbReference type="NCBI Taxonomy" id="176598"/>
    <lineage>
        <taxon>Bacteria</taxon>
        <taxon>Pseudomonadati</taxon>
        <taxon>Pseudomonadota</taxon>
        <taxon>Gammaproteobacteria</taxon>
        <taxon>Lysobacterales</taxon>
        <taxon>Lysobacteraceae</taxon>
        <taxon>Pseudoxanthomonas</taxon>
    </lineage>
</organism>
<dbReference type="EMBL" id="PDWK01000066">
    <property type="protein sequence ID" value="KAF1687107.1"/>
    <property type="molecule type" value="Genomic_DNA"/>
</dbReference>
<keyword evidence="1" id="KW-0472">Membrane</keyword>
<accession>A0A921NRX6</accession>